<dbReference type="EC" id="1.11.1.-" evidence="7"/>
<name>A0A0W0F3P8_MONRR</name>
<evidence type="ECO:0000256" key="3">
    <source>
        <dbReference type="ARBA" id="ARBA00022723"/>
    </source>
</evidence>
<evidence type="ECO:0000256" key="4">
    <source>
        <dbReference type="ARBA" id="ARBA00023002"/>
    </source>
</evidence>
<dbReference type="GO" id="GO:0046872">
    <property type="term" value="F:metal ion binding"/>
    <property type="evidence" value="ECO:0007669"/>
    <property type="project" value="UniProtKB-UniRule"/>
</dbReference>
<evidence type="ECO:0000256" key="6">
    <source>
        <dbReference type="RuleBase" id="RU004241"/>
    </source>
</evidence>
<dbReference type="GO" id="GO:0034599">
    <property type="term" value="P:cellular response to oxidative stress"/>
    <property type="evidence" value="ECO:0007669"/>
    <property type="project" value="InterPro"/>
</dbReference>
<dbReference type="EMBL" id="LATX01002357">
    <property type="protein sequence ID" value="KTB30939.1"/>
    <property type="molecule type" value="Genomic_DNA"/>
</dbReference>
<reference evidence="9 10" key="1">
    <citation type="submission" date="2015-12" db="EMBL/GenBank/DDBJ databases">
        <title>Draft genome sequence of Moniliophthora roreri, the causal agent of frosty pod rot of cacao.</title>
        <authorList>
            <person name="Aime M.C."/>
            <person name="Diaz-Valderrama J.R."/>
            <person name="Kijpornyongpan T."/>
            <person name="Phillips-Mora W."/>
        </authorList>
    </citation>
    <scope>NUCLEOTIDE SEQUENCE [LARGE SCALE GENOMIC DNA]</scope>
    <source>
        <strain evidence="9 10">MCA 2952</strain>
    </source>
</reference>
<keyword evidence="7" id="KW-0732">Signal</keyword>
<comment type="similarity">
    <text evidence="6">Belongs to the peroxidase family.</text>
</comment>
<dbReference type="GO" id="GO:0042744">
    <property type="term" value="P:hydrogen peroxide catabolic process"/>
    <property type="evidence" value="ECO:0007669"/>
    <property type="project" value="TreeGrafter"/>
</dbReference>
<gene>
    <name evidence="9" type="ORF">WG66_16483</name>
</gene>
<evidence type="ECO:0000256" key="5">
    <source>
        <dbReference type="ARBA" id="ARBA00023004"/>
    </source>
</evidence>
<organism evidence="9 10">
    <name type="scientific">Moniliophthora roreri</name>
    <name type="common">Frosty pod rot fungus</name>
    <name type="synonym">Monilia roreri</name>
    <dbReference type="NCBI Taxonomy" id="221103"/>
    <lineage>
        <taxon>Eukaryota</taxon>
        <taxon>Fungi</taxon>
        <taxon>Dikarya</taxon>
        <taxon>Basidiomycota</taxon>
        <taxon>Agaricomycotina</taxon>
        <taxon>Agaricomycetes</taxon>
        <taxon>Agaricomycetidae</taxon>
        <taxon>Agaricales</taxon>
        <taxon>Marasmiineae</taxon>
        <taxon>Marasmiaceae</taxon>
        <taxon>Moniliophthora</taxon>
    </lineage>
</organism>
<feature type="signal peptide" evidence="7">
    <location>
        <begin position="1"/>
        <end position="17"/>
    </location>
</feature>
<dbReference type="Gene3D" id="1.10.420.10">
    <property type="entry name" value="Peroxidase, domain 2"/>
    <property type="match status" value="1"/>
</dbReference>
<dbReference type="GO" id="GO:0000302">
    <property type="term" value="P:response to reactive oxygen species"/>
    <property type="evidence" value="ECO:0007669"/>
    <property type="project" value="TreeGrafter"/>
</dbReference>
<dbReference type="AlphaFoldDB" id="A0A0W0F3P8"/>
<accession>A0A0W0F3P8</accession>
<dbReference type="SUPFAM" id="SSF48113">
    <property type="entry name" value="Heme-dependent peroxidases"/>
    <property type="match status" value="1"/>
</dbReference>
<keyword evidence="3" id="KW-0479">Metal-binding</keyword>
<dbReference type="GO" id="GO:0020037">
    <property type="term" value="F:heme binding"/>
    <property type="evidence" value="ECO:0007669"/>
    <property type="project" value="UniProtKB-UniRule"/>
</dbReference>
<proteinExistence type="inferred from homology"/>
<evidence type="ECO:0000256" key="7">
    <source>
        <dbReference type="RuleBase" id="RU363051"/>
    </source>
</evidence>
<sequence>MKSTFVSLLSVVTLAYGYTWPNPQVDELEDILYLQSGYHQRGFRDRIGGCDRDFAPNANKTRQASSEWLRTAFHDMITHDKDSGTGGLDASLIYELDRPENEGVAGINDTFGFFASFHNPRASMSDLVALGVYASVKECGGPTVPFRGGRIDATGPGPAGVPEPSTNLETTTARFAKAGFSREDMIAMVACGHTIGGVHGKNHPDITGNNGVDNFPKFDSTTGKYDNNVVTEFLNNNTTNPLVVAANVALNSDKRIFEADGNVTMRSLADPSTFRSACASILERMINTVPSTVTLTDVIQPIDIKPGDGMQVYLENPSSIHLEGQIRVRTTERQAPASVIMPYRDGKGNACDTCTITTAPATFRDGTCSGYGESFKFYEFSASISLESSISSFNVVFASETHDNGGNGFPIRTEMFHQVKQSCLTEAIDANGNKNLTVVAAVRDDRANLPTYFDVAVRKRTPGIVGFRLDQQRAQMTKWKPAGTSGYTLFSGSFNLPVTSSHAAYNLVNGEGDGKIEIDLIKIGSLPSQCADWQ</sequence>
<feature type="domain" description="Plant heme peroxidase family profile" evidence="8">
    <location>
        <begin position="47"/>
        <end position="334"/>
    </location>
</feature>
<dbReference type="PRINTS" id="PR00458">
    <property type="entry name" value="PEROXIDASE"/>
</dbReference>
<dbReference type="PANTHER" id="PTHR31356">
    <property type="entry name" value="THYLAKOID LUMENAL 29 KDA PROTEIN, CHLOROPLASTIC-RELATED"/>
    <property type="match status" value="1"/>
</dbReference>
<dbReference type="eggNOG" id="ENOG502QTYX">
    <property type="taxonomic scope" value="Eukaryota"/>
</dbReference>
<dbReference type="Proteomes" id="UP000054988">
    <property type="component" value="Unassembled WGS sequence"/>
</dbReference>
<feature type="chain" id="PRO_5006987756" description="Peroxidase" evidence="7">
    <location>
        <begin position="18"/>
        <end position="534"/>
    </location>
</feature>
<evidence type="ECO:0000256" key="1">
    <source>
        <dbReference type="ARBA" id="ARBA00022559"/>
    </source>
</evidence>
<dbReference type="PROSITE" id="PS50873">
    <property type="entry name" value="PEROXIDASE_4"/>
    <property type="match status" value="1"/>
</dbReference>
<keyword evidence="5" id="KW-0408">Iron</keyword>
<evidence type="ECO:0000259" key="8">
    <source>
        <dbReference type="PROSITE" id="PS50873"/>
    </source>
</evidence>
<evidence type="ECO:0000313" key="10">
    <source>
        <dbReference type="Proteomes" id="UP000054988"/>
    </source>
</evidence>
<dbReference type="Pfam" id="PF00141">
    <property type="entry name" value="peroxidase"/>
    <property type="match status" value="1"/>
</dbReference>
<evidence type="ECO:0000256" key="2">
    <source>
        <dbReference type="ARBA" id="ARBA00022617"/>
    </source>
</evidence>
<comment type="caution">
    <text evidence="9">The sequence shown here is derived from an EMBL/GenBank/DDBJ whole genome shotgun (WGS) entry which is preliminary data.</text>
</comment>
<evidence type="ECO:0000313" key="9">
    <source>
        <dbReference type="EMBL" id="KTB30939.1"/>
    </source>
</evidence>
<protein>
    <recommendedName>
        <fullName evidence="7">Peroxidase</fullName>
        <ecNumber evidence="7">1.11.1.-</ecNumber>
    </recommendedName>
</protein>
<dbReference type="Gene3D" id="1.10.520.10">
    <property type="match status" value="1"/>
</dbReference>
<dbReference type="InterPro" id="IPR044831">
    <property type="entry name" value="Ccp1-like"/>
</dbReference>
<dbReference type="InterPro" id="IPR010255">
    <property type="entry name" value="Haem_peroxidase_sf"/>
</dbReference>
<keyword evidence="2" id="KW-0349">Heme</keyword>
<dbReference type="InterPro" id="IPR002016">
    <property type="entry name" value="Haem_peroxidase"/>
</dbReference>
<dbReference type="PANTHER" id="PTHR31356:SF53">
    <property type="entry name" value="HEME PEROXIDASE"/>
    <property type="match status" value="1"/>
</dbReference>
<keyword evidence="1 7" id="KW-0575">Peroxidase</keyword>
<keyword evidence="4 7" id="KW-0560">Oxidoreductase</keyword>
<dbReference type="GO" id="GO:0004601">
    <property type="term" value="F:peroxidase activity"/>
    <property type="evidence" value="ECO:0007669"/>
    <property type="project" value="UniProtKB-KW"/>
</dbReference>